<evidence type="ECO:0000313" key="2">
    <source>
        <dbReference type="Proteomes" id="UP001153954"/>
    </source>
</evidence>
<sequence length="163" mass="18300">MSCYIRDSSKWFPLHLDFLGSALTDIPIEDRFSQSKVQARYPAAPENKPGTSISALSVSSVAFQLHEAILTMNIKPIASQEKEEPKKNDILTSSPYKKELMQKAKHTKAMVMIKRNMKIQVKAKKLASEPYSQHHETECIICGEKMRIGSNSKYGKTGLTKNA</sequence>
<name>A0AAU9U4A6_EUPED</name>
<proteinExistence type="predicted"/>
<dbReference type="AlphaFoldDB" id="A0AAU9U4A6"/>
<accession>A0AAU9U4A6</accession>
<comment type="caution">
    <text evidence="1">The sequence shown here is derived from an EMBL/GenBank/DDBJ whole genome shotgun (WGS) entry which is preliminary data.</text>
</comment>
<protein>
    <submittedName>
        <fullName evidence="1">Uncharacterized protein</fullName>
    </submittedName>
</protein>
<dbReference type="Proteomes" id="UP001153954">
    <property type="component" value="Unassembled WGS sequence"/>
</dbReference>
<organism evidence="1 2">
    <name type="scientific">Euphydryas editha</name>
    <name type="common">Edith's checkerspot</name>
    <dbReference type="NCBI Taxonomy" id="104508"/>
    <lineage>
        <taxon>Eukaryota</taxon>
        <taxon>Metazoa</taxon>
        <taxon>Ecdysozoa</taxon>
        <taxon>Arthropoda</taxon>
        <taxon>Hexapoda</taxon>
        <taxon>Insecta</taxon>
        <taxon>Pterygota</taxon>
        <taxon>Neoptera</taxon>
        <taxon>Endopterygota</taxon>
        <taxon>Lepidoptera</taxon>
        <taxon>Glossata</taxon>
        <taxon>Ditrysia</taxon>
        <taxon>Papilionoidea</taxon>
        <taxon>Nymphalidae</taxon>
        <taxon>Nymphalinae</taxon>
        <taxon>Euphydryas</taxon>
    </lineage>
</organism>
<evidence type="ECO:0000313" key="1">
    <source>
        <dbReference type="EMBL" id="CAH2094003.1"/>
    </source>
</evidence>
<keyword evidence="2" id="KW-1185">Reference proteome</keyword>
<dbReference type="EMBL" id="CAKOGL010000013">
    <property type="protein sequence ID" value="CAH2094003.1"/>
    <property type="molecule type" value="Genomic_DNA"/>
</dbReference>
<gene>
    <name evidence="1" type="ORF">EEDITHA_LOCUS9609</name>
</gene>
<reference evidence="1" key="1">
    <citation type="submission" date="2022-03" db="EMBL/GenBank/DDBJ databases">
        <authorList>
            <person name="Tunstrom K."/>
        </authorList>
    </citation>
    <scope>NUCLEOTIDE SEQUENCE</scope>
</reference>